<feature type="signal peptide" evidence="1">
    <location>
        <begin position="1"/>
        <end position="30"/>
    </location>
</feature>
<sequence length="434" mass="48950">MKHSTTHFRLFLKAFIISLCFLAASAAAVAAAGESEIEGRRGRLNIDFKSKINFVAEGRKFLDKGNVKEALYNATYAVDGGCDRYDSYLLLADIYKASGDLKSEAYSLEYVIEHSPNDRLKKDAVTRLSSLNEKIKNLGIQRSAASVMKNPESVNRVLRLGHTFERFGAGDRAAAQYEYADSLSEGLKSSKYAKIRLFLKEGKKSPAVTEVKNFFALASNDTAMVYLLAYNGFNLSEIKQYGYDGGGGLDMRKYNRTYADYHQEIGYQSYLAEKFDQARISILYGLSYFKSNPRAHFVLGEIFYKKGMFREAGFHYNIAGEYMAAEYEIRLKMAKSFVMSKQYERARVVLKELLKIFPESDEYASWLVKTGLTSAEVERLGYTDVKSPFYKKKRPSKAVPAMQLQPGGPENLLRQPPSGVNVPFYQTPPVPIQL</sequence>
<evidence type="ECO:0000256" key="1">
    <source>
        <dbReference type="SAM" id="SignalP"/>
    </source>
</evidence>
<name>A0A1F7WMM2_9BACT</name>
<reference evidence="2 3" key="1">
    <citation type="journal article" date="2016" name="Nat. Commun.">
        <title>Thousands of microbial genomes shed light on interconnected biogeochemical processes in an aquifer system.</title>
        <authorList>
            <person name="Anantharaman K."/>
            <person name="Brown C.T."/>
            <person name="Hug L.A."/>
            <person name="Sharon I."/>
            <person name="Castelle C.J."/>
            <person name="Probst A.J."/>
            <person name="Thomas B.C."/>
            <person name="Singh A."/>
            <person name="Wilkins M.J."/>
            <person name="Karaoz U."/>
            <person name="Brodie E.L."/>
            <person name="Williams K.H."/>
            <person name="Hubbard S.S."/>
            <person name="Banfield J.F."/>
        </authorList>
    </citation>
    <scope>NUCLEOTIDE SEQUENCE [LARGE SCALE GENOMIC DNA]</scope>
</reference>
<gene>
    <name evidence="2" type="ORF">A2008_08485</name>
</gene>
<dbReference type="Proteomes" id="UP000178735">
    <property type="component" value="Unassembled WGS sequence"/>
</dbReference>
<organism evidence="2 3">
    <name type="scientific">Candidatus Wallbacteria bacterium GWC2_49_35</name>
    <dbReference type="NCBI Taxonomy" id="1817813"/>
    <lineage>
        <taxon>Bacteria</taxon>
        <taxon>Candidatus Walliibacteriota</taxon>
    </lineage>
</organism>
<dbReference type="Gene3D" id="1.25.40.10">
    <property type="entry name" value="Tetratricopeptide repeat domain"/>
    <property type="match status" value="2"/>
</dbReference>
<dbReference type="Pfam" id="PF13174">
    <property type="entry name" value="TPR_6"/>
    <property type="match status" value="1"/>
</dbReference>
<keyword evidence="1" id="KW-0732">Signal</keyword>
<evidence type="ECO:0000313" key="2">
    <source>
        <dbReference type="EMBL" id="OGM03807.1"/>
    </source>
</evidence>
<dbReference type="EMBL" id="MGFH01000156">
    <property type="protein sequence ID" value="OGM03807.1"/>
    <property type="molecule type" value="Genomic_DNA"/>
</dbReference>
<dbReference type="AlphaFoldDB" id="A0A1F7WMM2"/>
<accession>A0A1F7WMM2</accession>
<evidence type="ECO:0000313" key="3">
    <source>
        <dbReference type="Proteomes" id="UP000178735"/>
    </source>
</evidence>
<feature type="chain" id="PRO_5009533506" description="Outer membrane lipoprotein BamD-like domain-containing protein" evidence="1">
    <location>
        <begin position="31"/>
        <end position="434"/>
    </location>
</feature>
<dbReference type="InterPro" id="IPR019734">
    <property type="entry name" value="TPR_rpt"/>
</dbReference>
<evidence type="ECO:0008006" key="4">
    <source>
        <dbReference type="Google" id="ProtNLM"/>
    </source>
</evidence>
<comment type="caution">
    <text evidence="2">The sequence shown here is derived from an EMBL/GenBank/DDBJ whole genome shotgun (WGS) entry which is preliminary data.</text>
</comment>
<protein>
    <recommendedName>
        <fullName evidence="4">Outer membrane lipoprotein BamD-like domain-containing protein</fullName>
    </recommendedName>
</protein>
<dbReference type="InterPro" id="IPR011990">
    <property type="entry name" value="TPR-like_helical_dom_sf"/>
</dbReference>
<dbReference type="STRING" id="1817813.A2008_08485"/>
<dbReference type="SUPFAM" id="SSF48452">
    <property type="entry name" value="TPR-like"/>
    <property type="match status" value="2"/>
</dbReference>
<proteinExistence type="predicted"/>
<dbReference type="SMART" id="SM00028">
    <property type="entry name" value="TPR"/>
    <property type="match status" value="4"/>
</dbReference>